<accession>A0A0A1GXV6</accession>
<dbReference type="KEGG" id="lho:LOOC260_107560"/>
<name>A0A0A1GXV6_9LACO</name>
<dbReference type="Proteomes" id="UP000031620">
    <property type="component" value="Chromosome"/>
</dbReference>
<dbReference type="AlphaFoldDB" id="A0A0A1GXV6"/>
<gene>
    <name evidence="1" type="ORF">LOOC260_107560</name>
</gene>
<proteinExistence type="predicted"/>
<sequence length="58" mass="6671">MKSMNFVQVSKYFREFNDDEKNLIQGGSFVGELWKGYGVGVSKSMKFAWKSGYNTNPH</sequence>
<evidence type="ECO:0000313" key="2">
    <source>
        <dbReference type="Proteomes" id="UP000031620"/>
    </source>
</evidence>
<evidence type="ECO:0008006" key="3">
    <source>
        <dbReference type="Google" id="ProtNLM"/>
    </source>
</evidence>
<dbReference type="EMBL" id="AP014680">
    <property type="protein sequence ID" value="BAP85296.1"/>
    <property type="molecule type" value="Genomic_DNA"/>
</dbReference>
<dbReference type="RefSeq" id="WP_156406637.1">
    <property type="nucleotide sequence ID" value="NZ_AP014680.1"/>
</dbReference>
<evidence type="ECO:0000313" key="1">
    <source>
        <dbReference type="EMBL" id="BAP85296.1"/>
    </source>
</evidence>
<reference evidence="1 2" key="1">
    <citation type="submission" date="2014-11" db="EMBL/GenBank/DDBJ databases">
        <title>Complete genome sequence and analysis of Lactobacillus hokkaidonensis LOOC260T.</title>
        <authorList>
            <person name="Tanizawa Y."/>
            <person name="Tohno M."/>
            <person name="Kaminuma E."/>
            <person name="Nakamura Y."/>
            <person name="Arita M."/>
        </authorList>
    </citation>
    <scope>NUCLEOTIDE SEQUENCE [LARGE SCALE GENOMIC DNA]</scope>
    <source>
        <strain evidence="1 2">LOOC260</strain>
    </source>
</reference>
<organism evidence="1 2">
    <name type="scientific">Paucilactobacillus hokkaidonensis JCM 18461</name>
    <dbReference type="NCBI Taxonomy" id="1291742"/>
    <lineage>
        <taxon>Bacteria</taxon>
        <taxon>Bacillati</taxon>
        <taxon>Bacillota</taxon>
        <taxon>Bacilli</taxon>
        <taxon>Lactobacillales</taxon>
        <taxon>Lactobacillaceae</taxon>
        <taxon>Paucilactobacillus</taxon>
    </lineage>
</organism>
<protein>
    <recommendedName>
        <fullName evidence="3">Bacteriocin</fullName>
    </recommendedName>
</protein>
<dbReference type="STRING" id="1291742.LOOC260_107560"/>
<dbReference type="HOGENOM" id="CLU_2973757_0_0_9"/>